<dbReference type="STRING" id="29139.ENSVURP00010000886"/>
<evidence type="ECO:0000313" key="14">
    <source>
        <dbReference type="Ensembl" id="ENSVURP00010000886.1"/>
    </source>
</evidence>
<evidence type="ECO:0000256" key="3">
    <source>
        <dbReference type="ARBA" id="ARBA00009279"/>
    </source>
</evidence>
<feature type="domain" description="Gasdermin PUB" evidence="13">
    <location>
        <begin position="287"/>
        <end position="470"/>
    </location>
</feature>
<dbReference type="PANTHER" id="PTHR15207:SF1">
    <property type="entry name" value="GASDERMIN-E"/>
    <property type="match status" value="1"/>
</dbReference>
<keyword evidence="10" id="KW-0564">Palmitate</keyword>
<dbReference type="Pfam" id="PF17708">
    <property type="entry name" value="Gasdermin_C"/>
    <property type="match status" value="1"/>
</dbReference>
<evidence type="ECO:0000256" key="10">
    <source>
        <dbReference type="ARBA" id="ARBA00023139"/>
    </source>
</evidence>
<keyword evidence="4" id="KW-1134">Transmembrane beta strand</keyword>
<evidence type="ECO:0000259" key="12">
    <source>
        <dbReference type="Pfam" id="PF04598"/>
    </source>
</evidence>
<evidence type="ECO:0008006" key="17">
    <source>
        <dbReference type="Google" id="ProtNLM"/>
    </source>
</evidence>
<evidence type="ECO:0000256" key="7">
    <source>
        <dbReference type="ARBA" id="ARBA00022590"/>
    </source>
</evidence>
<evidence type="ECO:0000256" key="4">
    <source>
        <dbReference type="ARBA" id="ARBA00022452"/>
    </source>
</evidence>
<keyword evidence="6" id="KW-0963">Cytoplasm</keyword>
<reference evidence="14" key="2">
    <citation type="submission" date="2025-05" db="UniProtKB">
        <authorList>
            <consortium name="Ensembl"/>
        </authorList>
    </citation>
    <scope>IDENTIFICATION</scope>
</reference>
<name>A0A4X2JSG9_VOMUR</name>
<keyword evidence="11" id="KW-0449">Lipoprotein</keyword>
<keyword evidence="5" id="KW-1003">Cell membrane</keyword>
<dbReference type="Ensembl" id="ENSVURT00010029570.1">
    <property type="protein sequence ID" value="ENSVURP00010025967.1"/>
    <property type="gene ID" value="ENSVURG00010019898.1"/>
</dbReference>
<keyword evidence="7" id="KW-1210">Necrosis</keyword>
<organism evidence="14 16">
    <name type="scientific">Vombatus ursinus</name>
    <name type="common">Common wombat</name>
    <dbReference type="NCBI Taxonomy" id="29139"/>
    <lineage>
        <taxon>Eukaryota</taxon>
        <taxon>Metazoa</taxon>
        <taxon>Chordata</taxon>
        <taxon>Craniata</taxon>
        <taxon>Vertebrata</taxon>
        <taxon>Euteleostomi</taxon>
        <taxon>Mammalia</taxon>
        <taxon>Metatheria</taxon>
        <taxon>Diprotodontia</taxon>
        <taxon>Vombatidae</taxon>
        <taxon>Vombatus</taxon>
    </lineage>
</organism>
<keyword evidence="16" id="KW-1185">Reference proteome</keyword>
<dbReference type="InterPro" id="IPR040460">
    <property type="entry name" value="Gasdermin_pore"/>
</dbReference>
<dbReference type="RefSeq" id="XP_027728241.1">
    <property type="nucleotide sequence ID" value="XM_027872440.1"/>
</dbReference>
<dbReference type="RefSeq" id="XP_027728243.1">
    <property type="nucleotide sequence ID" value="XM_027872442.1"/>
</dbReference>
<dbReference type="RefSeq" id="XP_027728242.1">
    <property type="nucleotide sequence ID" value="XM_027872441.1"/>
</dbReference>
<dbReference type="PANTHER" id="PTHR15207">
    <property type="entry name" value="NONSYNDROMIC HEARING IMPAIRMENT PROTEIN"/>
    <property type="match status" value="1"/>
</dbReference>
<keyword evidence="8" id="KW-0812">Transmembrane</keyword>
<dbReference type="InterPro" id="IPR041263">
    <property type="entry name" value="Gasdermin_PUB"/>
</dbReference>
<evidence type="ECO:0000256" key="11">
    <source>
        <dbReference type="ARBA" id="ARBA00023288"/>
    </source>
</evidence>
<dbReference type="GeneID" id="114050617"/>
<comment type="similarity">
    <text evidence="3">Belongs to the gasdermin family.</text>
</comment>
<evidence type="ECO:0000256" key="1">
    <source>
        <dbReference type="ARBA" id="ARBA00004496"/>
    </source>
</evidence>
<protein>
    <recommendedName>
        <fullName evidence="17">Gasdermin E</fullName>
    </recommendedName>
</protein>
<dbReference type="InterPro" id="IPR042377">
    <property type="entry name" value="GSDME"/>
</dbReference>
<dbReference type="GO" id="GO:0005886">
    <property type="term" value="C:plasma membrane"/>
    <property type="evidence" value="ECO:0007669"/>
    <property type="project" value="UniProtKB-SubCell"/>
</dbReference>
<keyword evidence="9" id="KW-0472">Membrane</keyword>
<dbReference type="GO" id="GO:0012501">
    <property type="term" value="P:programmed cell death"/>
    <property type="evidence" value="ECO:0007669"/>
    <property type="project" value="UniProtKB-KW"/>
</dbReference>
<dbReference type="Proteomes" id="UP000314987">
    <property type="component" value="Unassembled WGS sequence"/>
</dbReference>
<evidence type="ECO:0000256" key="5">
    <source>
        <dbReference type="ARBA" id="ARBA00022475"/>
    </source>
</evidence>
<evidence type="ECO:0000313" key="15">
    <source>
        <dbReference type="Ensembl" id="ENSVURP00010025967.1"/>
    </source>
</evidence>
<dbReference type="OMA" id="EMTNDCL"/>
<dbReference type="OrthoDB" id="8815334at2759"/>
<comment type="subcellular location">
    <subcellularLocation>
        <location evidence="2">Cell membrane</location>
        <topology evidence="2">Multi-pass membrane protein</topology>
    </subcellularLocation>
    <subcellularLocation>
        <location evidence="1">Cytoplasm</location>
    </subcellularLocation>
</comment>
<reference evidence="16" key="1">
    <citation type="submission" date="2018-12" db="EMBL/GenBank/DDBJ databases">
        <authorList>
            <person name="Yazar S."/>
        </authorList>
    </citation>
    <scope>NUCLEOTIDE SEQUENCE [LARGE SCALE GENOMIC DNA]</scope>
</reference>
<evidence type="ECO:0000256" key="8">
    <source>
        <dbReference type="ARBA" id="ARBA00022692"/>
    </source>
</evidence>
<dbReference type="GO" id="GO:0005737">
    <property type="term" value="C:cytoplasm"/>
    <property type="evidence" value="ECO:0007669"/>
    <property type="project" value="UniProtKB-SubCell"/>
</dbReference>
<dbReference type="Ensembl" id="ENSVURT00010001025.1">
    <property type="protein sequence ID" value="ENSVURP00010000886.1"/>
    <property type="gene ID" value="ENSVURG00010000775.1"/>
</dbReference>
<dbReference type="Pfam" id="PF04598">
    <property type="entry name" value="Gasdermin"/>
    <property type="match status" value="1"/>
</dbReference>
<dbReference type="AlphaFoldDB" id="A0A4X2JSG9"/>
<evidence type="ECO:0000313" key="16">
    <source>
        <dbReference type="Proteomes" id="UP000314987"/>
    </source>
</evidence>
<gene>
    <name evidence="14" type="primary">LOC114050617</name>
    <name evidence="15" type="synonym">GSDME</name>
</gene>
<sequence>MFAKATRNFLKDTDPGGDLIPVKSLNDSDRLQLLSLVVKKKRFWCWQRAKYQFLSATINDILTKDQFLNPVVVESDFVTYEGKFEDVLKGTVETALGRLSLNAGGAGLVESQSSFGTLRKQEVDLQQLIREAVDRTINLKSPLLQQVLEGKNDVLCIVTQKIVTTQKCVISEHVQIEEKYGGMVGLKTKRVKVSVSEDGNVKRDSNVVLDIPVSTPIAYRVLELYVKKDGQFEFCLLQEKRGGFERESTDGPDQLDVGIFGEFLFPFMLDAVDGNSEAAKLVPTEGPLSSLKHGILLLERNFRPFVELSGHHQAALCENLWEILFNDELVVALDTVLDDIFTGGSPQLTTLAELSHVQQRQLTTFLGLAGLQVQKDLLVWPDTQSNRELLSTIYFFISALAEMPDNTPTLMGICCKLHMVPALCHLPQVTSADGSSELGDPSLAPLNDAERFEIVQKLFALSNISLERREATVKALIMKKPQYLPLILYIILNGLCALERKDK</sequence>
<dbReference type="GeneTree" id="ENSGT00940000155880"/>
<feature type="domain" description="Gasdermin pore forming" evidence="12">
    <location>
        <begin position="1"/>
        <end position="245"/>
    </location>
</feature>
<evidence type="ECO:0000256" key="2">
    <source>
        <dbReference type="ARBA" id="ARBA00004651"/>
    </source>
</evidence>
<evidence type="ECO:0000256" key="9">
    <source>
        <dbReference type="ARBA" id="ARBA00023136"/>
    </source>
</evidence>
<proteinExistence type="inferred from homology"/>
<evidence type="ECO:0000256" key="6">
    <source>
        <dbReference type="ARBA" id="ARBA00022490"/>
    </source>
</evidence>
<evidence type="ECO:0000259" key="13">
    <source>
        <dbReference type="Pfam" id="PF17708"/>
    </source>
</evidence>
<accession>A0A4X2JSG9</accession>